<dbReference type="Pfam" id="PF00700">
    <property type="entry name" value="Flagellin_C"/>
    <property type="match status" value="1"/>
</dbReference>
<evidence type="ECO:0000313" key="7">
    <source>
        <dbReference type="Proteomes" id="UP000664073"/>
    </source>
</evidence>
<comment type="subcellular location">
    <subcellularLocation>
        <location evidence="3">Secreted</location>
    </subcellularLocation>
    <subcellularLocation>
        <location evidence="3">Bacterial flagellum</location>
    </subcellularLocation>
</comment>
<keyword evidence="6" id="KW-0282">Flagellum</keyword>
<dbReference type="SUPFAM" id="SSF64518">
    <property type="entry name" value="Phase 1 flagellin"/>
    <property type="match status" value="1"/>
</dbReference>
<dbReference type="EMBL" id="JAFVMH010000002">
    <property type="protein sequence ID" value="MBO1324646.1"/>
    <property type="molecule type" value="Genomic_DNA"/>
</dbReference>
<dbReference type="RefSeq" id="WP_207845326.1">
    <property type="nucleotide sequence ID" value="NZ_JAFVMH010000002.1"/>
</dbReference>
<keyword evidence="6" id="KW-0966">Cell projection</keyword>
<comment type="similarity">
    <text evidence="1 3">Belongs to the bacterial flagellin family.</text>
</comment>
<accession>A0A939HP65</accession>
<evidence type="ECO:0000256" key="1">
    <source>
        <dbReference type="ARBA" id="ARBA00005709"/>
    </source>
</evidence>
<feature type="domain" description="Flagellin C-terminal" evidence="5">
    <location>
        <begin position="222"/>
        <end position="306"/>
    </location>
</feature>
<evidence type="ECO:0000256" key="3">
    <source>
        <dbReference type="RuleBase" id="RU362073"/>
    </source>
</evidence>
<dbReference type="InterPro" id="IPR046358">
    <property type="entry name" value="Flagellin_C"/>
</dbReference>
<comment type="caution">
    <text evidence="6">The sequence shown here is derived from an EMBL/GenBank/DDBJ whole genome shotgun (WGS) entry which is preliminary data.</text>
</comment>
<keyword evidence="3" id="KW-0964">Secreted</keyword>
<sequence>MSLSVNTNTSSMIAIETLNATETSLSKTQNAVSTGLKVATSADNAASYGIAQQMDGNIAGQGAVNDGLTYASQVVSSTNTAAAKILSILSSVQSAVTSLGDNSGSATAMEQIATQIDGYLDNIDTIARTATFNGVNLLSGTGTVTTLGITANTMTFVTGLTGDTSTINTQAYISGLTAGSSFSMALGLGSGGSNTVSATANAFVSAAGSISGGVSALNTLISKVTDAIKEMTALTSKLGSETNVITTMASYGSTLSDNLTSGVGALTDADMTAESAKLTSLQTKQSLGIKALMIANSQSQNLLSLFQ</sequence>
<dbReference type="GO" id="GO:0009288">
    <property type="term" value="C:bacterial-type flagellum"/>
    <property type="evidence" value="ECO:0007669"/>
    <property type="project" value="UniProtKB-SubCell"/>
</dbReference>
<dbReference type="Proteomes" id="UP000664073">
    <property type="component" value="Unassembled WGS sequence"/>
</dbReference>
<evidence type="ECO:0000259" key="4">
    <source>
        <dbReference type="Pfam" id="PF00669"/>
    </source>
</evidence>
<evidence type="ECO:0000259" key="5">
    <source>
        <dbReference type="Pfam" id="PF00700"/>
    </source>
</evidence>
<dbReference type="InterPro" id="IPR001029">
    <property type="entry name" value="Flagellin_N"/>
</dbReference>
<dbReference type="GO" id="GO:0005198">
    <property type="term" value="F:structural molecule activity"/>
    <property type="evidence" value="ECO:0007669"/>
    <property type="project" value="UniProtKB-UniRule"/>
</dbReference>
<gene>
    <name evidence="6" type="ORF">J2D77_05695</name>
</gene>
<keyword evidence="2 3" id="KW-0975">Bacterial flagellum</keyword>
<reference evidence="6" key="1">
    <citation type="submission" date="2021-03" db="EMBL/GenBank/DDBJ databases">
        <title>The complete genome sequence of Acetobacter sp. TBRC 12339.</title>
        <authorList>
            <person name="Charoenyingcharoen P."/>
            <person name="Yukphan P."/>
        </authorList>
    </citation>
    <scope>NUCLEOTIDE SEQUENCE</scope>
    <source>
        <strain evidence="6">TBRC 12339</strain>
    </source>
</reference>
<dbReference type="AlphaFoldDB" id="A0A939HP65"/>
<evidence type="ECO:0000256" key="2">
    <source>
        <dbReference type="ARBA" id="ARBA00023143"/>
    </source>
</evidence>
<dbReference type="Gene3D" id="1.20.1330.10">
    <property type="entry name" value="f41 fragment of flagellin, N-terminal domain"/>
    <property type="match status" value="1"/>
</dbReference>
<dbReference type="InterPro" id="IPR001492">
    <property type="entry name" value="Flagellin"/>
</dbReference>
<evidence type="ECO:0000313" key="6">
    <source>
        <dbReference type="EMBL" id="MBO1324646.1"/>
    </source>
</evidence>
<keyword evidence="7" id="KW-1185">Reference proteome</keyword>
<proteinExistence type="inferred from homology"/>
<comment type="function">
    <text evidence="3">Flagellin is the subunit protein which polymerizes to form the filaments of bacterial flagella.</text>
</comment>
<organism evidence="6 7">
    <name type="scientific">Acetobacter garciniae</name>
    <dbReference type="NCBI Taxonomy" id="2817435"/>
    <lineage>
        <taxon>Bacteria</taxon>
        <taxon>Pseudomonadati</taxon>
        <taxon>Pseudomonadota</taxon>
        <taxon>Alphaproteobacteria</taxon>
        <taxon>Acetobacterales</taxon>
        <taxon>Acetobacteraceae</taxon>
        <taxon>Acetobacter</taxon>
    </lineage>
</organism>
<feature type="domain" description="Flagellin N-terminal" evidence="4">
    <location>
        <begin position="5"/>
        <end position="143"/>
    </location>
</feature>
<dbReference type="GO" id="GO:0005576">
    <property type="term" value="C:extracellular region"/>
    <property type="evidence" value="ECO:0007669"/>
    <property type="project" value="UniProtKB-SubCell"/>
</dbReference>
<dbReference type="Pfam" id="PF00669">
    <property type="entry name" value="Flagellin_N"/>
    <property type="match status" value="1"/>
</dbReference>
<name>A0A939HP65_9PROT</name>
<dbReference type="PANTHER" id="PTHR42792">
    <property type="entry name" value="FLAGELLIN"/>
    <property type="match status" value="1"/>
</dbReference>
<keyword evidence="6" id="KW-0969">Cilium</keyword>
<dbReference type="PANTHER" id="PTHR42792:SF2">
    <property type="entry name" value="FLAGELLIN"/>
    <property type="match status" value="1"/>
</dbReference>
<protein>
    <recommendedName>
        <fullName evidence="3">Flagellin</fullName>
    </recommendedName>
</protein>